<protein>
    <submittedName>
        <fullName evidence="7">BZIP transcription factor</fullName>
    </submittedName>
</protein>
<dbReference type="GO" id="GO:0090575">
    <property type="term" value="C:RNA polymerase II transcription regulator complex"/>
    <property type="evidence" value="ECO:0007669"/>
    <property type="project" value="TreeGrafter"/>
</dbReference>
<dbReference type="SMART" id="SM00338">
    <property type="entry name" value="BRLZ"/>
    <property type="match status" value="1"/>
</dbReference>
<dbReference type="PANTHER" id="PTHR40621">
    <property type="entry name" value="TRANSCRIPTION FACTOR KAPC-RELATED"/>
    <property type="match status" value="1"/>
</dbReference>
<keyword evidence="3" id="KW-0539">Nucleus</keyword>
<evidence type="ECO:0000313" key="7">
    <source>
        <dbReference type="EMBL" id="KYK59903.1"/>
    </source>
</evidence>
<evidence type="ECO:0000313" key="8">
    <source>
        <dbReference type="Proteomes" id="UP000076580"/>
    </source>
</evidence>
<organism evidence="7 8">
    <name type="scientific">Drechmeria coniospora</name>
    <name type="common">Nematophagous fungus</name>
    <name type="synonym">Meria coniospora</name>
    <dbReference type="NCBI Taxonomy" id="98403"/>
    <lineage>
        <taxon>Eukaryota</taxon>
        <taxon>Fungi</taxon>
        <taxon>Dikarya</taxon>
        <taxon>Ascomycota</taxon>
        <taxon>Pezizomycotina</taxon>
        <taxon>Sordariomycetes</taxon>
        <taxon>Hypocreomycetidae</taxon>
        <taxon>Hypocreales</taxon>
        <taxon>Ophiocordycipitaceae</taxon>
        <taxon>Drechmeria</taxon>
    </lineage>
</organism>
<dbReference type="GO" id="GO:0034599">
    <property type="term" value="P:cellular response to oxidative stress"/>
    <property type="evidence" value="ECO:0007669"/>
    <property type="project" value="UniProtKB-ARBA"/>
</dbReference>
<dbReference type="CDD" id="cd14688">
    <property type="entry name" value="bZIP_YAP"/>
    <property type="match status" value="1"/>
</dbReference>
<dbReference type="EMBL" id="LAYC01000001">
    <property type="protein sequence ID" value="KYK59903.1"/>
    <property type="molecule type" value="Genomic_DNA"/>
</dbReference>
<comment type="caution">
    <text evidence="7">The sequence shown here is derived from an EMBL/GenBank/DDBJ whole genome shotgun (WGS) entry which is preliminary data.</text>
</comment>
<dbReference type="Proteomes" id="UP000076580">
    <property type="component" value="Chromosome 01"/>
</dbReference>
<dbReference type="PROSITE" id="PS00036">
    <property type="entry name" value="BZIP_BASIC"/>
    <property type="match status" value="1"/>
</dbReference>
<dbReference type="AlphaFoldDB" id="A0A151GS55"/>
<dbReference type="FunFam" id="1.20.5.170:FF:000067">
    <property type="entry name" value="BZIP transcription factor"/>
    <property type="match status" value="1"/>
</dbReference>
<evidence type="ECO:0000256" key="2">
    <source>
        <dbReference type="ARBA" id="ARBA00004496"/>
    </source>
</evidence>
<dbReference type="InParanoid" id="A0A151GS55"/>
<dbReference type="STRING" id="98403.A0A151GS55"/>
<gene>
    <name evidence="7" type="ORF">DCS_01037</name>
</gene>
<reference evidence="7 8" key="1">
    <citation type="journal article" date="2016" name="Sci. Rep.">
        <title>Insights into Adaptations to a Near-Obligate Nematode Endoparasitic Lifestyle from the Finished Genome of Drechmeria coniospora.</title>
        <authorList>
            <person name="Zhang L."/>
            <person name="Zhou Z."/>
            <person name="Guo Q."/>
            <person name="Fokkens L."/>
            <person name="Miskei M."/>
            <person name="Pocsi I."/>
            <person name="Zhang W."/>
            <person name="Chen M."/>
            <person name="Wang L."/>
            <person name="Sun Y."/>
            <person name="Donzelli B.G."/>
            <person name="Gibson D.M."/>
            <person name="Nelson D.R."/>
            <person name="Luo J.G."/>
            <person name="Rep M."/>
            <person name="Liu H."/>
            <person name="Yang S."/>
            <person name="Wang J."/>
            <person name="Krasnoff S.B."/>
            <person name="Xu Y."/>
            <person name="Molnar I."/>
            <person name="Lin M."/>
        </authorList>
    </citation>
    <scope>NUCLEOTIDE SEQUENCE [LARGE SCALE GENOMIC DNA]</scope>
    <source>
        <strain evidence="7 8">ARSEF 6962</strain>
    </source>
</reference>
<evidence type="ECO:0000256" key="5">
    <source>
        <dbReference type="SAM" id="MobiDB-lite"/>
    </source>
</evidence>
<dbReference type="GeneID" id="63713680"/>
<comment type="subcellular location">
    <subcellularLocation>
        <location evidence="2">Cytoplasm</location>
    </subcellularLocation>
    <subcellularLocation>
        <location evidence="1">Nucleus</location>
    </subcellularLocation>
</comment>
<dbReference type="Gene3D" id="1.10.238.100">
    <property type="entry name" value="YAP1 redox domain. Chain B"/>
    <property type="match status" value="1"/>
</dbReference>
<dbReference type="GO" id="GO:0000976">
    <property type="term" value="F:transcription cis-regulatory region binding"/>
    <property type="evidence" value="ECO:0007669"/>
    <property type="project" value="InterPro"/>
</dbReference>
<feature type="domain" description="BZIP" evidence="6">
    <location>
        <begin position="213"/>
        <end position="276"/>
    </location>
</feature>
<dbReference type="GO" id="GO:0005737">
    <property type="term" value="C:cytoplasm"/>
    <property type="evidence" value="ECO:0007669"/>
    <property type="project" value="UniProtKB-SubCell"/>
</dbReference>
<evidence type="ECO:0000256" key="4">
    <source>
        <dbReference type="ARBA" id="ARBA00038132"/>
    </source>
</evidence>
<dbReference type="SUPFAM" id="SSF57959">
    <property type="entry name" value="Leucine zipper domain"/>
    <property type="match status" value="1"/>
</dbReference>
<dbReference type="Gene3D" id="1.20.5.170">
    <property type="match status" value="1"/>
</dbReference>
<dbReference type="PANTHER" id="PTHR40621:SF8">
    <property type="entry name" value="AP-1-LIKE TRANSCRIPTION FACTOR YAP3"/>
    <property type="match status" value="1"/>
</dbReference>
<proteinExistence type="inferred from homology"/>
<name>A0A151GS55_DRECN</name>
<accession>A0A151GS55</accession>
<dbReference type="InterPro" id="IPR046347">
    <property type="entry name" value="bZIP_sf"/>
</dbReference>
<dbReference type="GO" id="GO:0001228">
    <property type="term" value="F:DNA-binding transcription activator activity, RNA polymerase II-specific"/>
    <property type="evidence" value="ECO:0007669"/>
    <property type="project" value="TreeGrafter"/>
</dbReference>
<feature type="region of interest" description="Disordered" evidence="5">
    <location>
        <begin position="137"/>
        <end position="236"/>
    </location>
</feature>
<dbReference type="PROSITE" id="PS50217">
    <property type="entry name" value="BZIP"/>
    <property type="match status" value="1"/>
</dbReference>
<evidence type="ECO:0000259" key="6">
    <source>
        <dbReference type="PROSITE" id="PS50217"/>
    </source>
</evidence>
<evidence type="ECO:0000256" key="1">
    <source>
        <dbReference type="ARBA" id="ARBA00004123"/>
    </source>
</evidence>
<dbReference type="RefSeq" id="XP_040659255.1">
    <property type="nucleotide sequence ID" value="XM_040798372.1"/>
</dbReference>
<dbReference type="InterPro" id="IPR050936">
    <property type="entry name" value="AP-1-like"/>
</dbReference>
<evidence type="ECO:0000256" key="3">
    <source>
        <dbReference type="ARBA" id="ARBA00023242"/>
    </source>
</evidence>
<comment type="similarity">
    <text evidence="4">Belongs to the bZIP family. YAP subfamily.</text>
</comment>
<sequence length="387" mass="42857">MSHLREADPVLSLTLFPHLHSYCLWAFAILPFALYHPSSDPNDGKLQEEKQRGKSCKASSMDYSGQYQFPQQAYHHQPFVPLTTAQPGPSDGDFNNASSAHVLTLPTPGQDPFDGMHAAEQFQPFTFPNDFGNLSHHSFSTPPTLPVDCSSGFDRDQQLQQQRHHHHHLLPSPRHQPRGSTSTNGAMTADQGVATPEDGPSARTGSDDDENLTPAQSRRKAQNRAAQRAFRERKERHVKDLEAKLANLQAAQQKTEVENERLKRNLQKVSTENEMLRATSSMGMGVQGTHAPEPPTDTSFKVVQNDESKQLPIDPSDDVDRLLPLGATWDFIITHDLFKRGLVDIGQVTERLASCARCNGQGPAFTERDILRAMELSVGSGSDDLLS</sequence>
<dbReference type="InterPro" id="IPR004827">
    <property type="entry name" value="bZIP"/>
</dbReference>
<keyword evidence="8" id="KW-1185">Reference proteome</keyword>